<feature type="chain" id="PRO_5019229271" description="TNFR-Cys domain-containing protein" evidence="3">
    <location>
        <begin position="18"/>
        <end position="233"/>
    </location>
</feature>
<keyword evidence="2" id="KW-0812">Transmembrane</keyword>
<feature type="non-terminal residue" evidence="5">
    <location>
        <position position="1"/>
    </location>
</feature>
<comment type="caution">
    <text evidence="5">The sequence shown here is derived from an EMBL/GenBank/DDBJ whole genome shotgun (WGS) entry which is preliminary data.</text>
</comment>
<feature type="signal peptide" evidence="3">
    <location>
        <begin position="1"/>
        <end position="17"/>
    </location>
</feature>
<dbReference type="Pfam" id="PF00020">
    <property type="entry name" value="TNFR_c6"/>
    <property type="match status" value="1"/>
</dbReference>
<proteinExistence type="predicted"/>
<evidence type="ECO:0000259" key="4">
    <source>
        <dbReference type="PROSITE" id="PS50050"/>
    </source>
</evidence>
<evidence type="ECO:0000256" key="1">
    <source>
        <dbReference type="PROSITE-ProRule" id="PRU00206"/>
    </source>
</evidence>
<dbReference type="EMBL" id="RQTK01000681">
    <property type="protein sequence ID" value="RUS76190.1"/>
    <property type="molecule type" value="Genomic_DNA"/>
</dbReference>
<dbReference type="Proteomes" id="UP000271974">
    <property type="component" value="Unassembled WGS sequence"/>
</dbReference>
<dbReference type="SMART" id="SM00208">
    <property type="entry name" value="TNFR"/>
    <property type="match status" value="1"/>
</dbReference>
<keyword evidence="2" id="KW-1133">Transmembrane helix</keyword>
<feature type="repeat" description="TNFR-Cys" evidence="1">
    <location>
        <begin position="90"/>
        <end position="128"/>
    </location>
</feature>
<reference evidence="5 6" key="1">
    <citation type="submission" date="2019-01" db="EMBL/GenBank/DDBJ databases">
        <title>A draft genome assembly of the solar-powered sea slug Elysia chlorotica.</title>
        <authorList>
            <person name="Cai H."/>
            <person name="Li Q."/>
            <person name="Fang X."/>
            <person name="Li J."/>
            <person name="Curtis N.E."/>
            <person name="Altenburger A."/>
            <person name="Shibata T."/>
            <person name="Feng M."/>
            <person name="Maeda T."/>
            <person name="Schwartz J.A."/>
            <person name="Shigenobu S."/>
            <person name="Lundholm N."/>
            <person name="Nishiyama T."/>
            <person name="Yang H."/>
            <person name="Hasebe M."/>
            <person name="Li S."/>
            <person name="Pierce S.K."/>
            <person name="Wang J."/>
        </authorList>
    </citation>
    <scope>NUCLEOTIDE SEQUENCE [LARGE SCALE GENOMIC DNA]</scope>
    <source>
        <strain evidence="5">EC2010</strain>
        <tissue evidence="5">Whole organism of an adult</tissue>
    </source>
</reference>
<evidence type="ECO:0000313" key="5">
    <source>
        <dbReference type="EMBL" id="RUS76190.1"/>
    </source>
</evidence>
<keyword evidence="3" id="KW-0732">Signal</keyword>
<sequence>SRIELVLGLILLHSVVPLQDNLVTCRRGQYLEAGKNGGRDKCSMCPTGQFQDKVYHREMSCNRCSIFDVYTWTRRILEDDCTRFHDIIYICKEGFYRNNNGDCYNCVNCKSLGKFEAQACTERENAVCCDKEGMKVKAGKCVAPEDYDGPETTSQPEQYKIKTSEVEPSAGGGAGSGDSGGGLSTGQVVAIVIAALIIGLVVGFLLGYFCRTVINFLKALCEPLYMLVRRNDD</sequence>
<evidence type="ECO:0000313" key="6">
    <source>
        <dbReference type="Proteomes" id="UP000271974"/>
    </source>
</evidence>
<dbReference type="Gene3D" id="2.10.50.10">
    <property type="entry name" value="Tumor Necrosis Factor Receptor, subunit A, domain 2"/>
    <property type="match status" value="1"/>
</dbReference>
<name>A0A433T3U9_ELYCH</name>
<dbReference type="InterPro" id="IPR001368">
    <property type="entry name" value="TNFR/NGFR_Cys_rich_reg"/>
</dbReference>
<evidence type="ECO:0000256" key="3">
    <source>
        <dbReference type="SAM" id="SignalP"/>
    </source>
</evidence>
<keyword evidence="2" id="KW-0472">Membrane</keyword>
<dbReference type="AlphaFoldDB" id="A0A433T3U9"/>
<feature type="transmembrane region" description="Helical" evidence="2">
    <location>
        <begin position="188"/>
        <end position="210"/>
    </location>
</feature>
<dbReference type="PROSITE" id="PS50050">
    <property type="entry name" value="TNFR_NGFR_2"/>
    <property type="match status" value="1"/>
</dbReference>
<evidence type="ECO:0000256" key="2">
    <source>
        <dbReference type="SAM" id="Phobius"/>
    </source>
</evidence>
<organism evidence="5 6">
    <name type="scientific">Elysia chlorotica</name>
    <name type="common">Eastern emerald elysia</name>
    <name type="synonym">Sea slug</name>
    <dbReference type="NCBI Taxonomy" id="188477"/>
    <lineage>
        <taxon>Eukaryota</taxon>
        <taxon>Metazoa</taxon>
        <taxon>Spiralia</taxon>
        <taxon>Lophotrochozoa</taxon>
        <taxon>Mollusca</taxon>
        <taxon>Gastropoda</taxon>
        <taxon>Heterobranchia</taxon>
        <taxon>Euthyneura</taxon>
        <taxon>Panpulmonata</taxon>
        <taxon>Sacoglossa</taxon>
        <taxon>Placobranchoidea</taxon>
        <taxon>Plakobranchidae</taxon>
        <taxon>Elysia</taxon>
    </lineage>
</organism>
<gene>
    <name evidence="5" type="ORF">EGW08_016034</name>
</gene>
<dbReference type="OrthoDB" id="6071331at2759"/>
<keyword evidence="6" id="KW-1185">Reference proteome</keyword>
<comment type="caution">
    <text evidence="1">Lacks conserved residue(s) required for the propagation of feature annotation.</text>
</comment>
<dbReference type="PROSITE" id="PS00652">
    <property type="entry name" value="TNFR_NGFR_1"/>
    <property type="match status" value="1"/>
</dbReference>
<accession>A0A433T3U9</accession>
<protein>
    <recommendedName>
        <fullName evidence="4">TNFR-Cys domain-containing protein</fullName>
    </recommendedName>
</protein>
<feature type="domain" description="TNFR-Cys" evidence="4">
    <location>
        <begin position="90"/>
        <end position="128"/>
    </location>
</feature>